<reference evidence="1 2" key="1">
    <citation type="journal article" date="2013" name="Curr. Biol.">
        <title>The Genome of the Foraminiferan Reticulomyxa filosa.</title>
        <authorList>
            <person name="Glockner G."/>
            <person name="Hulsmann N."/>
            <person name="Schleicher M."/>
            <person name="Noegel A.A."/>
            <person name="Eichinger L."/>
            <person name="Gallinger C."/>
            <person name="Pawlowski J."/>
            <person name="Sierra R."/>
            <person name="Euteneuer U."/>
            <person name="Pillet L."/>
            <person name="Moustafa A."/>
            <person name="Platzer M."/>
            <person name="Groth M."/>
            <person name="Szafranski K."/>
            <person name="Schliwa M."/>
        </authorList>
    </citation>
    <scope>NUCLEOTIDE SEQUENCE [LARGE SCALE GENOMIC DNA]</scope>
</reference>
<proteinExistence type="predicted"/>
<evidence type="ECO:0000313" key="1">
    <source>
        <dbReference type="EMBL" id="ETO07272.1"/>
    </source>
</evidence>
<dbReference type="Proteomes" id="UP000023152">
    <property type="component" value="Unassembled WGS sequence"/>
</dbReference>
<dbReference type="SUPFAM" id="SSF48371">
    <property type="entry name" value="ARM repeat"/>
    <property type="match status" value="1"/>
</dbReference>
<accession>X6M1H8</accession>
<dbReference type="AlphaFoldDB" id="X6M1H8"/>
<organism evidence="1 2">
    <name type="scientific">Reticulomyxa filosa</name>
    <dbReference type="NCBI Taxonomy" id="46433"/>
    <lineage>
        <taxon>Eukaryota</taxon>
        <taxon>Sar</taxon>
        <taxon>Rhizaria</taxon>
        <taxon>Retaria</taxon>
        <taxon>Foraminifera</taxon>
        <taxon>Monothalamids</taxon>
        <taxon>Reticulomyxidae</taxon>
        <taxon>Reticulomyxa</taxon>
    </lineage>
</organism>
<dbReference type="EMBL" id="ASPP01026299">
    <property type="protein sequence ID" value="ETO07272.1"/>
    <property type="molecule type" value="Genomic_DNA"/>
</dbReference>
<evidence type="ECO:0000313" key="2">
    <source>
        <dbReference type="Proteomes" id="UP000023152"/>
    </source>
</evidence>
<gene>
    <name evidence="1" type="ORF">RFI_30120</name>
</gene>
<sequence length="298" mass="34349">MTDVNKILCKKKNRNKQGVDMDELLEFLQECKTYSHVFTPHEQSMVLQCIINHMRYDPVARTVKHKKQLCEALTIVGIQDFPTLSKIGQVLTELLVQYYKQNSRSMTENVMMRNIQMLFSLLQQHNIHIPKKSIQLLHQCLRQPKNKHKLDLMNSRQNMAKLNEIAHTGHDKVTLRDHPLDIDVGQSTTDNEEAESTLLSWTLPVGTPVRIHGLARYTEFNDQMGNICGKFDVDHQVYPVSIHKKETDGDTYTTHHVTVSCQNLQPLYSDFLQSKSVVFYGGDSPSFLMQPTEQNTNK</sequence>
<keyword evidence="2" id="KW-1185">Reference proteome</keyword>
<name>X6M1H8_RETFI</name>
<dbReference type="InterPro" id="IPR016024">
    <property type="entry name" value="ARM-type_fold"/>
</dbReference>
<comment type="caution">
    <text evidence="1">The sequence shown here is derived from an EMBL/GenBank/DDBJ whole genome shotgun (WGS) entry which is preliminary data.</text>
</comment>
<protein>
    <submittedName>
        <fullName evidence="1">Uncharacterized protein</fullName>
    </submittedName>
</protein>